<dbReference type="Proteomes" id="UP000000723">
    <property type="component" value="Chromosome"/>
</dbReference>
<keyword evidence="1" id="KW-0732">Signal</keyword>
<dbReference type="EMBL" id="AP010656">
    <property type="protein sequence ID" value="BAG83959.1"/>
    <property type="molecule type" value="Genomic_DNA"/>
</dbReference>
<gene>
    <name evidence="2" type="ordered locus">CFPG_696</name>
</gene>
<evidence type="ECO:0000256" key="1">
    <source>
        <dbReference type="SAM" id="SignalP"/>
    </source>
</evidence>
<dbReference type="KEGG" id="aps:CFPG_696"/>
<protein>
    <recommendedName>
        <fullName evidence="4">Outer membrane protein beta-barrel domain-containing protein</fullName>
    </recommendedName>
</protein>
<dbReference type="HOGENOM" id="CLU_1313322_0_0_10"/>
<proteinExistence type="predicted"/>
<feature type="chain" id="PRO_5002850086" description="Outer membrane protein beta-barrel domain-containing protein" evidence="1">
    <location>
        <begin position="22"/>
        <end position="209"/>
    </location>
</feature>
<evidence type="ECO:0000313" key="3">
    <source>
        <dbReference type="Proteomes" id="UP000000723"/>
    </source>
</evidence>
<evidence type="ECO:0000313" key="2">
    <source>
        <dbReference type="EMBL" id="BAG83959.1"/>
    </source>
</evidence>
<dbReference type="AlphaFoldDB" id="B6YRY7"/>
<accession>B6YRY7</accession>
<keyword evidence="3" id="KW-1185">Reference proteome</keyword>
<sequence>MKQVQCSLIALILLVKIPAFSNGENDMTFFVYSGINREDYYNFHWERDPSDPKCNLPYTRKSMLSEGIGIELMYKEVSLDCKIKFNLGMDNNKIGYSGNSIGIKHYNSVYNNSDNNKIFAGITMNNIFDTSNSLNDIVKKFSVVTGLRYFSPSGIYLSPYIGLQGNNYHNDDSINCYKPDALPLFIPCCGLNMGFRYHLRSKQKLSDMF</sequence>
<evidence type="ECO:0008006" key="4">
    <source>
        <dbReference type="Google" id="ProtNLM"/>
    </source>
</evidence>
<reference evidence="3" key="1">
    <citation type="journal article" date="2008" name="Science">
        <title>Genome of an endosymbiont coupling N2 fixation to cellulolysis within RT protist cells in termite gut.</title>
        <authorList>
            <person name="Hongoh Y."/>
            <person name="Sharma V.K."/>
            <person name="Prakash T."/>
            <person name="Noda S."/>
            <person name="Toh H."/>
            <person name="Taylor T.D."/>
            <person name="Kudo T."/>
            <person name="Sakaki Y."/>
            <person name="Toyoda A."/>
            <person name="Hattori M."/>
            <person name="Ohkuma M."/>
        </authorList>
    </citation>
    <scope>NUCLEOTIDE SEQUENCE [LARGE SCALE GENOMIC DNA]</scope>
</reference>
<name>B6YRY7_AZOPC</name>
<feature type="signal peptide" evidence="1">
    <location>
        <begin position="1"/>
        <end position="21"/>
    </location>
</feature>
<organism evidence="2 3">
    <name type="scientific">Azobacteroides pseudotrichonymphae genomovar. CFP2</name>
    <dbReference type="NCBI Taxonomy" id="511995"/>
    <lineage>
        <taxon>Bacteria</taxon>
        <taxon>Pseudomonadati</taxon>
        <taxon>Bacteroidota</taxon>
        <taxon>Bacteroidia</taxon>
        <taxon>Bacteroidales</taxon>
        <taxon>Candidatus Azobacteroides</taxon>
    </lineage>
</organism>
<dbReference type="RefSeq" id="WP_012573718.1">
    <property type="nucleotide sequence ID" value="NC_011565.1"/>
</dbReference>